<protein>
    <submittedName>
        <fullName evidence="8">NUDIX domain containing protein, putative</fullName>
    </submittedName>
</protein>
<keyword evidence="3" id="KW-0479">Metal-binding</keyword>
<evidence type="ECO:0000313" key="8">
    <source>
        <dbReference type="EMBL" id="CAD2215279.1"/>
    </source>
</evidence>
<evidence type="ECO:0000256" key="2">
    <source>
        <dbReference type="ARBA" id="ARBA00001946"/>
    </source>
</evidence>
<dbReference type="InterPro" id="IPR000086">
    <property type="entry name" value="NUDIX_hydrolase_dom"/>
</dbReference>
<dbReference type="GO" id="GO:0005739">
    <property type="term" value="C:mitochondrion"/>
    <property type="evidence" value="ECO:0007669"/>
    <property type="project" value="TreeGrafter"/>
</dbReference>
<dbReference type="InterPro" id="IPR039121">
    <property type="entry name" value="NUDT19"/>
</dbReference>
<dbReference type="PROSITE" id="PS51462">
    <property type="entry name" value="NUDIX"/>
    <property type="match status" value="1"/>
</dbReference>
<proteinExistence type="predicted"/>
<organism evidence="8 9">
    <name type="scientific">Angomonas deanei</name>
    <dbReference type="NCBI Taxonomy" id="59799"/>
    <lineage>
        <taxon>Eukaryota</taxon>
        <taxon>Discoba</taxon>
        <taxon>Euglenozoa</taxon>
        <taxon>Kinetoplastea</taxon>
        <taxon>Metakinetoplastina</taxon>
        <taxon>Trypanosomatida</taxon>
        <taxon>Trypanosomatidae</taxon>
        <taxon>Strigomonadinae</taxon>
        <taxon>Angomonas</taxon>
    </lineage>
</organism>
<dbReference type="AlphaFoldDB" id="A0A7G2C6R2"/>
<accession>A0A7G2C6R2</accession>
<evidence type="ECO:0000259" key="7">
    <source>
        <dbReference type="PROSITE" id="PS51462"/>
    </source>
</evidence>
<feature type="domain" description="Nudix hydrolase" evidence="7">
    <location>
        <begin position="3"/>
        <end position="202"/>
    </location>
</feature>
<keyword evidence="6" id="KW-0464">Manganese</keyword>
<dbReference type="PANTHER" id="PTHR12318">
    <property type="entry name" value="TESTOSTERONE-REGULATED PROTEIN RP2"/>
    <property type="match status" value="1"/>
</dbReference>
<keyword evidence="4" id="KW-0378">Hydrolase</keyword>
<dbReference type="OrthoDB" id="1695362at2759"/>
<dbReference type="EMBL" id="LR877148">
    <property type="protein sequence ID" value="CAD2215279.1"/>
    <property type="molecule type" value="Genomic_DNA"/>
</dbReference>
<dbReference type="InterPro" id="IPR015797">
    <property type="entry name" value="NUDIX_hydrolase-like_dom_sf"/>
</dbReference>
<dbReference type="Proteomes" id="UP000515908">
    <property type="component" value="Chromosome 04"/>
</dbReference>
<dbReference type="SUPFAM" id="SSF55811">
    <property type="entry name" value="Nudix"/>
    <property type="match status" value="1"/>
</dbReference>
<keyword evidence="9" id="KW-1185">Reference proteome</keyword>
<keyword evidence="5" id="KW-0460">Magnesium</keyword>
<evidence type="ECO:0000313" key="9">
    <source>
        <dbReference type="Proteomes" id="UP000515908"/>
    </source>
</evidence>
<evidence type="ECO:0000256" key="1">
    <source>
        <dbReference type="ARBA" id="ARBA00001936"/>
    </source>
</evidence>
<reference evidence="8 9" key="1">
    <citation type="submission" date="2020-08" db="EMBL/GenBank/DDBJ databases">
        <authorList>
            <person name="Newling K."/>
            <person name="Davey J."/>
            <person name="Forrester S."/>
        </authorList>
    </citation>
    <scope>NUCLEOTIDE SEQUENCE [LARGE SCALE GENOMIC DNA]</scope>
    <source>
        <strain evidence="9">Crithidia deanei Carvalho (ATCC PRA-265)</strain>
    </source>
</reference>
<dbReference type="VEuPathDB" id="TriTrypDB:ADEAN_000273400"/>
<dbReference type="CDD" id="cd18870">
    <property type="entry name" value="NUDIX_AcylCoAdiphos_Nudt19"/>
    <property type="match status" value="1"/>
</dbReference>
<name>A0A7G2C6R2_9TRYP</name>
<gene>
    <name evidence="8" type="ORF">ADEAN_000273400</name>
</gene>
<comment type="cofactor">
    <cofactor evidence="1">
        <name>Mn(2+)</name>
        <dbReference type="ChEBI" id="CHEBI:29035"/>
    </cofactor>
</comment>
<dbReference type="Pfam" id="PF00293">
    <property type="entry name" value="NUDIX"/>
    <property type="match status" value="1"/>
</dbReference>
<dbReference type="Gene3D" id="3.90.79.10">
    <property type="entry name" value="Nucleoside Triphosphate Pyrophosphohydrolase"/>
    <property type="match status" value="1"/>
</dbReference>
<dbReference type="GO" id="GO:0046872">
    <property type="term" value="F:metal ion binding"/>
    <property type="evidence" value="ECO:0007669"/>
    <property type="project" value="UniProtKB-KW"/>
</dbReference>
<sequence length="305" mass="34050">MKPVRLAATLVVLARSAPHKQYMHRHQQINTSNDFEVLMMKRHRNARFVPNSYVFPGGGIDQEDHTLFASCDTGKDTLDKAGRVAALRELAEETGSVLRGDGTLLSLAESAPYNFCNGVDPSATHRLVKMGRWVTPEGFPLRNDTLFFGCIAHHEERAVQETRLTQQHSEVENLVWISPSEALRLHEDPRNDFNLPTPTFFLLLALAKEPHLATIEAHWARQLSAKEEPPVTTVTQKVQQGENGTVEFTMPNNYFCSLPSSALLPDGAYRFISDSNPRGVQHSNIYIGEASDHVKDINCSSFCNA</sequence>
<evidence type="ECO:0000256" key="3">
    <source>
        <dbReference type="ARBA" id="ARBA00022723"/>
    </source>
</evidence>
<comment type="cofactor">
    <cofactor evidence="2">
        <name>Mg(2+)</name>
        <dbReference type="ChEBI" id="CHEBI:18420"/>
    </cofactor>
</comment>
<evidence type="ECO:0000256" key="6">
    <source>
        <dbReference type="ARBA" id="ARBA00023211"/>
    </source>
</evidence>
<dbReference type="PANTHER" id="PTHR12318:SF0">
    <property type="entry name" value="ACYL-COENZYME A DIPHOSPHATASE NUDT19"/>
    <property type="match status" value="1"/>
</dbReference>
<evidence type="ECO:0000256" key="5">
    <source>
        <dbReference type="ARBA" id="ARBA00022842"/>
    </source>
</evidence>
<dbReference type="GO" id="GO:0016818">
    <property type="term" value="F:hydrolase activity, acting on acid anhydrides, in phosphorus-containing anhydrides"/>
    <property type="evidence" value="ECO:0007669"/>
    <property type="project" value="InterPro"/>
</dbReference>
<evidence type="ECO:0000256" key="4">
    <source>
        <dbReference type="ARBA" id="ARBA00022801"/>
    </source>
</evidence>